<reference evidence="1 2" key="1">
    <citation type="journal article" date="2015" name="Mol. Plant Microbe Interact.">
        <title>Genome, transcriptome, and functional analyses of Penicillium expansum provide new insights into secondary metabolism and pathogenicity.</title>
        <authorList>
            <person name="Ballester A.R."/>
            <person name="Marcet-Houben M."/>
            <person name="Levin E."/>
            <person name="Sela N."/>
            <person name="Selma-Lazaro C."/>
            <person name="Carmona L."/>
            <person name="Wisniewski M."/>
            <person name="Droby S."/>
            <person name="Gonzalez-Candelas L."/>
            <person name="Gabaldon T."/>
        </authorList>
    </citation>
    <scope>NUCLEOTIDE SEQUENCE [LARGE SCALE GENOMIC DNA]</scope>
    <source>
        <strain evidence="1 2">PHI-1</strain>
    </source>
</reference>
<dbReference type="STRING" id="40296.A0A0A2KQV3"/>
<sequence>MTGYVATRCYRAPEIMLTWQNYNYAVDMWSIWVYSGRDDYRTLKFLLSLPEKESWGLISILEMPTPKVSPIAFD</sequence>
<evidence type="ECO:0000313" key="2">
    <source>
        <dbReference type="Proteomes" id="UP000030104"/>
    </source>
</evidence>
<dbReference type="PhylomeDB" id="A0A0A2KQV3"/>
<accession>A0A0A2KQV3</accession>
<dbReference type="AlphaFoldDB" id="A0A0A2KQV3"/>
<dbReference type="InterPro" id="IPR011009">
    <property type="entry name" value="Kinase-like_dom_sf"/>
</dbReference>
<evidence type="ECO:0008006" key="3">
    <source>
        <dbReference type="Google" id="ProtNLM"/>
    </source>
</evidence>
<dbReference type="Proteomes" id="UP000030104">
    <property type="component" value="Unassembled WGS sequence"/>
</dbReference>
<dbReference type="HOGENOM" id="CLU_2688572_0_0_1"/>
<protein>
    <recommendedName>
        <fullName evidence="3">Protein kinase domain-containing protein</fullName>
    </recommendedName>
</protein>
<comment type="caution">
    <text evidence="1">The sequence shown here is derived from an EMBL/GenBank/DDBJ whole genome shotgun (WGS) entry which is preliminary data.</text>
</comment>
<dbReference type="Gene3D" id="1.10.510.10">
    <property type="entry name" value="Transferase(Phosphotransferase) domain 1"/>
    <property type="match status" value="1"/>
</dbReference>
<gene>
    <name evidence="1" type="ORF">PITC_094850</name>
</gene>
<proteinExistence type="predicted"/>
<dbReference type="EMBL" id="JQGA01001155">
    <property type="protein sequence ID" value="KGO69286.1"/>
    <property type="molecule type" value="Genomic_DNA"/>
</dbReference>
<keyword evidence="2" id="KW-1185">Reference proteome</keyword>
<name>A0A0A2KQV3_PENIT</name>
<evidence type="ECO:0000313" key="1">
    <source>
        <dbReference type="EMBL" id="KGO69286.1"/>
    </source>
</evidence>
<dbReference type="OrthoDB" id="192887at2759"/>
<organism evidence="1 2">
    <name type="scientific">Penicillium italicum</name>
    <name type="common">Blue mold</name>
    <dbReference type="NCBI Taxonomy" id="40296"/>
    <lineage>
        <taxon>Eukaryota</taxon>
        <taxon>Fungi</taxon>
        <taxon>Dikarya</taxon>
        <taxon>Ascomycota</taxon>
        <taxon>Pezizomycotina</taxon>
        <taxon>Eurotiomycetes</taxon>
        <taxon>Eurotiomycetidae</taxon>
        <taxon>Eurotiales</taxon>
        <taxon>Aspergillaceae</taxon>
        <taxon>Penicillium</taxon>
    </lineage>
</organism>
<dbReference type="SUPFAM" id="SSF56112">
    <property type="entry name" value="Protein kinase-like (PK-like)"/>
    <property type="match status" value="1"/>
</dbReference>